<comment type="caution">
    <text evidence="2">The sequence shown here is derived from an EMBL/GenBank/DDBJ whole genome shotgun (WGS) entry which is preliminary data.</text>
</comment>
<evidence type="ECO:0000313" key="2">
    <source>
        <dbReference type="EMBL" id="GEU72843.1"/>
    </source>
</evidence>
<dbReference type="EMBL" id="BKCJ010006572">
    <property type="protein sequence ID" value="GEU72843.1"/>
    <property type="molecule type" value="Genomic_DNA"/>
</dbReference>
<feature type="compositionally biased region" description="Basic and acidic residues" evidence="1">
    <location>
        <begin position="288"/>
        <end position="297"/>
    </location>
</feature>
<organism evidence="2">
    <name type="scientific">Tanacetum cinerariifolium</name>
    <name type="common">Dalmatian daisy</name>
    <name type="synonym">Chrysanthemum cinerariifolium</name>
    <dbReference type="NCBI Taxonomy" id="118510"/>
    <lineage>
        <taxon>Eukaryota</taxon>
        <taxon>Viridiplantae</taxon>
        <taxon>Streptophyta</taxon>
        <taxon>Embryophyta</taxon>
        <taxon>Tracheophyta</taxon>
        <taxon>Spermatophyta</taxon>
        <taxon>Magnoliopsida</taxon>
        <taxon>eudicotyledons</taxon>
        <taxon>Gunneridae</taxon>
        <taxon>Pentapetalae</taxon>
        <taxon>asterids</taxon>
        <taxon>campanulids</taxon>
        <taxon>Asterales</taxon>
        <taxon>Asteraceae</taxon>
        <taxon>Asteroideae</taxon>
        <taxon>Anthemideae</taxon>
        <taxon>Anthemidinae</taxon>
        <taxon>Tanacetum</taxon>
    </lineage>
</organism>
<gene>
    <name evidence="2" type="ORF">Tci_044821</name>
</gene>
<proteinExistence type="predicted"/>
<feature type="compositionally biased region" description="Acidic residues" evidence="1">
    <location>
        <begin position="202"/>
        <end position="215"/>
    </location>
</feature>
<dbReference type="AlphaFoldDB" id="A0A6L2MFS6"/>
<feature type="region of interest" description="Disordered" evidence="1">
    <location>
        <begin position="284"/>
        <end position="341"/>
    </location>
</feature>
<protein>
    <submittedName>
        <fullName evidence="2">Uncharacterized protein</fullName>
    </submittedName>
</protein>
<feature type="region of interest" description="Disordered" evidence="1">
    <location>
        <begin position="202"/>
        <end position="222"/>
    </location>
</feature>
<evidence type="ECO:0000256" key="1">
    <source>
        <dbReference type="SAM" id="MobiDB-lite"/>
    </source>
</evidence>
<name>A0A6L2MFS6_TANCI</name>
<accession>A0A6L2MFS6</accession>
<sequence>MPRANPRAVIVSEVQLVPSANRLKMTKNNQFDSDMHSKGQDLPLTKLTNTVKGDQKANVPSAFKKNVVPRKTSSLTVANHIVEEPVAVKLVKSISIKEQRHQQRVIITQLTIDRKIKKDVEDKYTGWGQKLKGPQVEDPVVQSLLDLRKGSKARRLESIKQMKQVVAGEGSCAAHNKYYEFENILATDSDTTQDSYRLDINEERDDETDDSDDFNLDLSKDEPKGDDDVTGFRVFVYNKFTEPLKSIYLSPTVTTSSLEYIQSLLNETYVNELMAFINPSFYKRSHDHRYPPTDREKEKRKKGRKDDGQSSTQSSRKDKAPTVQAQEDTLADQPQDQKDVYVLNRPNKLKELIQKYELTMTDLEGVGLEKLKQQYKNDVELEYLVDQPKAAVLSKAQWNSDEGDVSKPSTKEKYTTSLTKRYAARYHIQVIEDIVLDIWSKEVHRYQIEALNGIHHWEQDMYLLNVQDKMHHLPSDDEIDLNNALILIIQRTIIKNRVEDLQLGVENYQRTLNLTKPKLYFDGIDEKIPYTMTRTEKGVVYLNKHNHQSLMKLNEAYKFRDGTLMKIQENLIDMVNKSKMGRGNARLRGGD</sequence>
<reference evidence="2" key="1">
    <citation type="journal article" date="2019" name="Sci. Rep.">
        <title>Draft genome of Tanacetum cinerariifolium, the natural source of mosquito coil.</title>
        <authorList>
            <person name="Yamashiro T."/>
            <person name="Shiraishi A."/>
            <person name="Satake H."/>
            <person name="Nakayama K."/>
        </authorList>
    </citation>
    <scope>NUCLEOTIDE SEQUENCE</scope>
</reference>